<dbReference type="InterPro" id="IPR001387">
    <property type="entry name" value="Cro/C1-type_HTH"/>
</dbReference>
<dbReference type="Gene3D" id="1.10.260.40">
    <property type="entry name" value="lambda repressor-like DNA-binding domains"/>
    <property type="match status" value="1"/>
</dbReference>
<sequence>MESTLVNRKKLNPDGSPQERFGVRVRRLREARKWTQDELAARMGYSGRHISAIETANKPPTLPVARALDIAFGLEGTLDTFERQWNEIENGALVEGFPEYVGKEATAAEIRLFDVGLVPGPLQTSEYAAAVEAGNVKRGSITAEQATERVDYLIRRQAALVRPLPPMMIAVLDESCIRHCIGGLEVMERQLARLIEFAEQPNTSLHIAPFVMGELRPFNRSVNLLTLADRSVVAYVESQARGYLDREITSVAPLMRAYHQLQTEALSQAESVAVINQVRKGTS</sequence>
<dbReference type="STRING" id="1901.BB341_09960"/>
<dbReference type="GO" id="GO:0003677">
    <property type="term" value="F:DNA binding"/>
    <property type="evidence" value="ECO:0007669"/>
    <property type="project" value="UniProtKB-KW"/>
</dbReference>
<protein>
    <submittedName>
        <fullName evidence="2">Putative DNA-binding protein</fullName>
    </submittedName>
</protein>
<accession>E2Q3A3</accession>
<keyword evidence="3" id="KW-1185">Reference proteome</keyword>
<gene>
    <name evidence="2" type="ORF">SCLAV_3746</name>
</gene>
<dbReference type="Pfam" id="PF19054">
    <property type="entry name" value="DUF5753"/>
    <property type="match status" value="1"/>
</dbReference>
<dbReference type="SMART" id="SM00530">
    <property type="entry name" value="HTH_XRE"/>
    <property type="match status" value="1"/>
</dbReference>
<evidence type="ECO:0000313" key="3">
    <source>
        <dbReference type="Proteomes" id="UP000002357"/>
    </source>
</evidence>
<keyword evidence="2" id="KW-0238">DNA-binding</keyword>
<dbReference type="eggNOG" id="COG1813">
    <property type="taxonomic scope" value="Bacteria"/>
</dbReference>
<dbReference type="InterPro" id="IPR010982">
    <property type="entry name" value="Lambda_DNA-bd_dom_sf"/>
</dbReference>
<name>E2Q3A3_STRCL</name>
<reference evidence="2 3" key="1">
    <citation type="journal article" date="2010" name="Genome Biol. Evol.">
        <title>The sequence of a 1.8-mb bacterial linear plasmid reveals a rich evolutionary reservoir of secondary metabolic pathways.</title>
        <authorList>
            <person name="Medema M.H."/>
            <person name="Trefzer A."/>
            <person name="Kovalchuk A."/>
            <person name="van den Berg M."/>
            <person name="Mueller U."/>
            <person name="Heijne W."/>
            <person name="Wu L."/>
            <person name="Alam M.T."/>
            <person name="Ronning C.M."/>
            <person name="Nierman W.C."/>
            <person name="Bovenberg R.A.L."/>
            <person name="Breitling R."/>
            <person name="Takano E."/>
        </authorList>
    </citation>
    <scope>NUCLEOTIDE SEQUENCE [LARGE SCALE GENOMIC DNA]</scope>
    <source>
        <strain evidence="3">ATCC 27064 / DSM 738 / JCM 4710 / NBRC 13307 / NCIMB 12785 / NRRL 3585 / VKM Ac-602</strain>
    </source>
</reference>
<dbReference type="CDD" id="cd00093">
    <property type="entry name" value="HTH_XRE"/>
    <property type="match status" value="1"/>
</dbReference>
<organism evidence="2 3">
    <name type="scientific">Streptomyces clavuligerus</name>
    <dbReference type="NCBI Taxonomy" id="1901"/>
    <lineage>
        <taxon>Bacteria</taxon>
        <taxon>Bacillati</taxon>
        <taxon>Actinomycetota</taxon>
        <taxon>Actinomycetes</taxon>
        <taxon>Kitasatosporales</taxon>
        <taxon>Streptomycetaceae</taxon>
        <taxon>Streptomyces</taxon>
    </lineage>
</organism>
<dbReference type="Pfam" id="PF13560">
    <property type="entry name" value="HTH_31"/>
    <property type="match status" value="1"/>
</dbReference>
<dbReference type="InterPro" id="IPR043917">
    <property type="entry name" value="DUF5753"/>
</dbReference>
<dbReference type="SUPFAM" id="SSF47413">
    <property type="entry name" value="lambda repressor-like DNA-binding domains"/>
    <property type="match status" value="1"/>
</dbReference>
<feature type="domain" description="HTH cro/C1-type" evidence="1">
    <location>
        <begin position="25"/>
        <end position="81"/>
    </location>
</feature>
<dbReference type="AlphaFoldDB" id="E2Q3A3"/>
<dbReference type="PROSITE" id="PS50943">
    <property type="entry name" value="HTH_CROC1"/>
    <property type="match status" value="1"/>
</dbReference>
<evidence type="ECO:0000313" key="2">
    <source>
        <dbReference type="EMBL" id="EFG08818.1"/>
    </source>
</evidence>
<dbReference type="Proteomes" id="UP000002357">
    <property type="component" value="Chromosome"/>
</dbReference>
<proteinExistence type="predicted"/>
<evidence type="ECO:0000259" key="1">
    <source>
        <dbReference type="PROSITE" id="PS50943"/>
    </source>
</evidence>
<dbReference type="EMBL" id="CM000913">
    <property type="protein sequence ID" value="EFG08818.1"/>
    <property type="molecule type" value="Genomic_DNA"/>
</dbReference>